<evidence type="ECO:0000256" key="10">
    <source>
        <dbReference type="RuleBase" id="RU367010"/>
    </source>
</evidence>
<name>A0ABM1ENK5_PRICU</name>
<keyword evidence="3 10" id="KW-0813">Transport</keyword>
<keyword evidence="7 10" id="KW-0249">Electron transport</keyword>
<dbReference type="RefSeq" id="XP_014673776.1">
    <property type="nucleotide sequence ID" value="XM_014818290.1"/>
</dbReference>
<dbReference type="InterPro" id="IPR038532">
    <property type="entry name" value="NDUFS4-like_sf"/>
</dbReference>
<organism evidence="11 13">
    <name type="scientific">Priapulus caudatus</name>
    <name type="common">Priapulid worm</name>
    <dbReference type="NCBI Taxonomy" id="37621"/>
    <lineage>
        <taxon>Eukaryota</taxon>
        <taxon>Metazoa</taxon>
        <taxon>Ecdysozoa</taxon>
        <taxon>Scalidophora</taxon>
        <taxon>Priapulida</taxon>
        <taxon>Priapulimorpha</taxon>
        <taxon>Priapulimorphida</taxon>
        <taxon>Priapulidae</taxon>
        <taxon>Priapulus</taxon>
    </lineage>
</organism>
<dbReference type="GeneID" id="106814031"/>
<comment type="similarity">
    <text evidence="1 10">Belongs to the complex I NDUFS4 subunit family.</text>
</comment>
<evidence type="ECO:0000256" key="1">
    <source>
        <dbReference type="ARBA" id="ARBA00005882"/>
    </source>
</evidence>
<gene>
    <name evidence="12 13" type="primary">LOC106814031</name>
</gene>
<dbReference type="InterPro" id="IPR006885">
    <property type="entry name" value="NADH_UbQ_FeS_4_mit-like"/>
</dbReference>
<evidence type="ECO:0000256" key="9">
    <source>
        <dbReference type="ARBA" id="ARBA00023136"/>
    </source>
</evidence>
<evidence type="ECO:0000256" key="3">
    <source>
        <dbReference type="ARBA" id="ARBA00022448"/>
    </source>
</evidence>
<dbReference type="Gene3D" id="3.30.160.190">
    <property type="entry name" value="atu1810 like domain"/>
    <property type="match status" value="1"/>
</dbReference>
<evidence type="ECO:0000256" key="8">
    <source>
        <dbReference type="ARBA" id="ARBA00023128"/>
    </source>
</evidence>
<dbReference type="Pfam" id="PF04800">
    <property type="entry name" value="NDUS4"/>
    <property type="match status" value="1"/>
</dbReference>
<evidence type="ECO:0000256" key="7">
    <source>
        <dbReference type="ARBA" id="ARBA00022982"/>
    </source>
</evidence>
<dbReference type="PANTHER" id="PTHR12219">
    <property type="entry name" value="NADH-UBIQUINONE OXIDOREDUCTASE"/>
    <property type="match status" value="1"/>
</dbReference>
<evidence type="ECO:0000256" key="2">
    <source>
        <dbReference type="ARBA" id="ARBA00015796"/>
    </source>
</evidence>
<evidence type="ECO:0000313" key="12">
    <source>
        <dbReference type="RefSeq" id="XP_014673775.1"/>
    </source>
</evidence>
<evidence type="ECO:0000313" key="11">
    <source>
        <dbReference type="Proteomes" id="UP000695022"/>
    </source>
</evidence>
<evidence type="ECO:0000256" key="6">
    <source>
        <dbReference type="ARBA" id="ARBA00022946"/>
    </source>
</evidence>
<protein>
    <recommendedName>
        <fullName evidence="2 10">NADH dehydrogenase [ubiquinone] iron-sulfur protein 4, mitochondrial</fullName>
    </recommendedName>
</protein>
<dbReference type="RefSeq" id="XP_014673775.1">
    <property type="nucleotide sequence ID" value="XM_014818289.1"/>
</dbReference>
<keyword evidence="4 10" id="KW-0679">Respiratory chain</keyword>
<keyword evidence="11" id="KW-1185">Reference proteome</keyword>
<comment type="subcellular location">
    <subcellularLocation>
        <location evidence="10">Mitochondrion inner membrane</location>
        <topology evidence="10">Peripheral membrane protein</topology>
        <orientation evidence="10">Matrix side</orientation>
    </subcellularLocation>
</comment>
<dbReference type="PANTHER" id="PTHR12219:SF8">
    <property type="entry name" value="NADH DEHYDROGENASE [UBIQUINONE] IRON-SULFUR PROTEIN 4, MITOCHONDRIAL"/>
    <property type="match status" value="1"/>
</dbReference>
<evidence type="ECO:0000256" key="4">
    <source>
        <dbReference type="ARBA" id="ARBA00022660"/>
    </source>
</evidence>
<comment type="function">
    <text evidence="10">Accessory subunit of the mitochondrial membrane respiratory chain NADH dehydrogenase (Complex I), that is believed not to be involved in catalysis. Complex I functions in the transfer of electrons from NADH to the respiratory chain. The immediate electron acceptor for the enzyme is believed to be ubiquinone.</text>
</comment>
<sequence length="178" mass="19823">MAAISSANRLIQAFRSFVPNSGRLLSTSSCLNKGPSGAEPMDIQTVMNKKKESAYITQEGPADVGSCSGVPEEHIKTRHARIYVPARNAMQSGNFASNRWHVDLDNRERWENPLMGWTSTADPLSNVRLDFASAEDAEAFCERNGWEHHVEQPKKSAPTFKSYGANFSYNKRTRVSSK</sequence>
<evidence type="ECO:0000256" key="5">
    <source>
        <dbReference type="ARBA" id="ARBA00022792"/>
    </source>
</evidence>
<dbReference type="Proteomes" id="UP000695022">
    <property type="component" value="Unplaced"/>
</dbReference>
<proteinExistence type="inferred from homology"/>
<keyword evidence="9 10" id="KW-0472">Membrane</keyword>
<keyword evidence="8 10" id="KW-0496">Mitochondrion</keyword>
<accession>A0ABM1ENK5</accession>
<reference evidence="12 13" key="1">
    <citation type="submission" date="2025-05" db="UniProtKB">
        <authorList>
            <consortium name="RefSeq"/>
        </authorList>
    </citation>
    <scope>IDENTIFICATION</scope>
</reference>
<keyword evidence="6 10" id="KW-0809">Transit peptide</keyword>
<keyword evidence="5 10" id="KW-0999">Mitochondrion inner membrane</keyword>
<evidence type="ECO:0000313" key="13">
    <source>
        <dbReference type="RefSeq" id="XP_014673776.1"/>
    </source>
</evidence>